<organism evidence="2 3">
    <name type="scientific">Uliginosibacterium sediminicola</name>
    <dbReference type="NCBI Taxonomy" id="2024550"/>
    <lineage>
        <taxon>Bacteria</taxon>
        <taxon>Pseudomonadati</taxon>
        <taxon>Pseudomonadota</taxon>
        <taxon>Betaproteobacteria</taxon>
        <taxon>Rhodocyclales</taxon>
        <taxon>Zoogloeaceae</taxon>
        <taxon>Uliginosibacterium</taxon>
    </lineage>
</organism>
<dbReference type="InterPro" id="IPR035959">
    <property type="entry name" value="RutC-like_sf"/>
</dbReference>
<reference evidence="2 3" key="1">
    <citation type="journal article" date="2018" name="Int. J. Syst. Evol. Microbiol.">
        <title>Uliginosibacterium sediminicola sp. nov., isolated from freshwater sediment.</title>
        <authorList>
            <person name="Hwang W.M."/>
            <person name="Kim S.M."/>
            <person name="Kang K."/>
            <person name="Ahn T.Y."/>
        </authorList>
    </citation>
    <scope>NUCLEOTIDE SEQUENCE [LARGE SCALE GENOMIC DNA]</scope>
    <source>
        <strain evidence="2 3">M1-21</strain>
    </source>
</reference>
<keyword evidence="2" id="KW-0378">Hydrolase</keyword>
<sequence>MITRITSASIREPAPGLWSNCLKVGDTVYVSGLTSRDRDNQVQGDDEYTQSINIFQRMGQLLQAAGATPDDVVKLNLYLTRIDQRQAVWRARQEFFGMARCFPVATLVEVSSLQPGVLVEIEAVAALGHGGRPLETMEA</sequence>
<dbReference type="EMBL" id="JBDIVE010000004">
    <property type="protein sequence ID" value="MEN3068607.1"/>
    <property type="molecule type" value="Genomic_DNA"/>
</dbReference>
<dbReference type="Gene3D" id="3.30.1330.40">
    <property type="entry name" value="RutC-like"/>
    <property type="match status" value="1"/>
</dbReference>
<comment type="caution">
    <text evidence="2">The sequence shown here is derived from an EMBL/GenBank/DDBJ whole genome shotgun (WGS) entry which is preliminary data.</text>
</comment>
<dbReference type="InterPro" id="IPR006175">
    <property type="entry name" value="YjgF/YER057c/UK114"/>
</dbReference>
<dbReference type="GO" id="GO:0016787">
    <property type="term" value="F:hydrolase activity"/>
    <property type="evidence" value="ECO:0007669"/>
    <property type="project" value="UniProtKB-KW"/>
</dbReference>
<name>A0ABU9YY42_9RHOO</name>
<dbReference type="SUPFAM" id="SSF55298">
    <property type="entry name" value="YjgF-like"/>
    <property type="match status" value="1"/>
</dbReference>
<dbReference type="PANTHER" id="PTHR11803">
    <property type="entry name" value="2-IMINOBUTANOATE/2-IMINOPROPANOATE DEAMINASE RIDA"/>
    <property type="match status" value="1"/>
</dbReference>
<evidence type="ECO:0000256" key="1">
    <source>
        <dbReference type="ARBA" id="ARBA00010552"/>
    </source>
</evidence>
<accession>A0ABU9YY42</accession>
<dbReference type="Proteomes" id="UP001410394">
    <property type="component" value="Unassembled WGS sequence"/>
</dbReference>
<dbReference type="RefSeq" id="WP_345919378.1">
    <property type="nucleotide sequence ID" value="NZ_JBDIVE010000004.1"/>
</dbReference>
<evidence type="ECO:0000313" key="2">
    <source>
        <dbReference type="EMBL" id="MEN3068607.1"/>
    </source>
</evidence>
<dbReference type="CDD" id="cd00448">
    <property type="entry name" value="YjgF_YER057c_UK114_family"/>
    <property type="match status" value="1"/>
</dbReference>
<dbReference type="Pfam" id="PF01042">
    <property type="entry name" value="Ribonuc_L-PSP"/>
    <property type="match status" value="1"/>
</dbReference>
<dbReference type="EC" id="3.5.-.-" evidence="2"/>
<proteinExistence type="inferred from homology"/>
<keyword evidence="3" id="KW-1185">Reference proteome</keyword>
<gene>
    <name evidence="2" type="ORF">ABDB84_08970</name>
</gene>
<comment type="similarity">
    <text evidence="1">Belongs to the RutC family.</text>
</comment>
<dbReference type="PANTHER" id="PTHR11803:SF58">
    <property type="entry name" value="PROTEIN HMF1-RELATED"/>
    <property type="match status" value="1"/>
</dbReference>
<protein>
    <submittedName>
        <fullName evidence="2">RidA family protein</fullName>
        <ecNumber evidence="2">3.5.-.-</ecNumber>
    </submittedName>
</protein>
<evidence type="ECO:0000313" key="3">
    <source>
        <dbReference type="Proteomes" id="UP001410394"/>
    </source>
</evidence>